<reference evidence="1" key="2">
    <citation type="submission" date="2020-11" db="EMBL/GenBank/DDBJ databases">
        <authorList>
            <person name="McCartney M.A."/>
            <person name="Auch B."/>
            <person name="Kono T."/>
            <person name="Mallez S."/>
            <person name="Becker A."/>
            <person name="Gohl D.M."/>
            <person name="Silverstein K.A.T."/>
            <person name="Koren S."/>
            <person name="Bechman K.B."/>
            <person name="Herman A."/>
            <person name="Abrahante J.E."/>
            <person name="Garbe J."/>
        </authorList>
    </citation>
    <scope>NUCLEOTIDE SEQUENCE</scope>
    <source>
        <strain evidence="1">Duluth1</strain>
        <tissue evidence="1">Whole animal</tissue>
    </source>
</reference>
<proteinExistence type="predicted"/>
<comment type="caution">
    <text evidence="1">The sequence shown here is derived from an EMBL/GenBank/DDBJ whole genome shotgun (WGS) entry which is preliminary data.</text>
</comment>
<gene>
    <name evidence="1" type="ORF">DPMN_147035</name>
</gene>
<accession>A0A9D4IYY8</accession>
<reference evidence="1" key="1">
    <citation type="journal article" date="2019" name="bioRxiv">
        <title>The Genome of the Zebra Mussel, Dreissena polymorpha: A Resource for Invasive Species Research.</title>
        <authorList>
            <person name="McCartney M.A."/>
            <person name="Auch B."/>
            <person name="Kono T."/>
            <person name="Mallez S."/>
            <person name="Zhang Y."/>
            <person name="Obille A."/>
            <person name="Becker A."/>
            <person name="Abrahante J.E."/>
            <person name="Garbe J."/>
            <person name="Badalamenti J.P."/>
            <person name="Herman A."/>
            <person name="Mangelson H."/>
            <person name="Liachko I."/>
            <person name="Sullivan S."/>
            <person name="Sone E.D."/>
            <person name="Koren S."/>
            <person name="Silverstein K.A.T."/>
            <person name="Beckman K.B."/>
            <person name="Gohl D.M."/>
        </authorList>
    </citation>
    <scope>NUCLEOTIDE SEQUENCE</scope>
    <source>
        <strain evidence="1">Duluth1</strain>
        <tissue evidence="1">Whole animal</tissue>
    </source>
</reference>
<dbReference type="Proteomes" id="UP000828390">
    <property type="component" value="Unassembled WGS sequence"/>
</dbReference>
<name>A0A9D4IYY8_DREPO</name>
<evidence type="ECO:0000313" key="2">
    <source>
        <dbReference type="Proteomes" id="UP000828390"/>
    </source>
</evidence>
<organism evidence="1 2">
    <name type="scientific">Dreissena polymorpha</name>
    <name type="common">Zebra mussel</name>
    <name type="synonym">Mytilus polymorpha</name>
    <dbReference type="NCBI Taxonomy" id="45954"/>
    <lineage>
        <taxon>Eukaryota</taxon>
        <taxon>Metazoa</taxon>
        <taxon>Spiralia</taxon>
        <taxon>Lophotrochozoa</taxon>
        <taxon>Mollusca</taxon>
        <taxon>Bivalvia</taxon>
        <taxon>Autobranchia</taxon>
        <taxon>Heteroconchia</taxon>
        <taxon>Euheterodonta</taxon>
        <taxon>Imparidentia</taxon>
        <taxon>Neoheterodontei</taxon>
        <taxon>Myida</taxon>
        <taxon>Dreissenoidea</taxon>
        <taxon>Dreissenidae</taxon>
        <taxon>Dreissena</taxon>
    </lineage>
</organism>
<evidence type="ECO:0000313" key="1">
    <source>
        <dbReference type="EMBL" id="KAH3793521.1"/>
    </source>
</evidence>
<keyword evidence="2" id="KW-1185">Reference proteome</keyword>
<protein>
    <submittedName>
        <fullName evidence="1">Uncharacterized protein</fullName>
    </submittedName>
</protein>
<dbReference type="EMBL" id="JAIWYP010000007">
    <property type="protein sequence ID" value="KAH3793521.1"/>
    <property type="molecule type" value="Genomic_DNA"/>
</dbReference>
<dbReference type="AlphaFoldDB" id="A0A9D4IYY8"/>
<sequence>MVIDKAYGKTVSTLSVIAHSCQQKNTLSQEEHRHCSGSTTNTVHNITAGIVD</sequence>